<dbReference type="Pfam" id="PF25873">
    <property type="entry name" value="WHD_MalT"/>
    <property type="match status" value="1"/>
</dbReference>
<dbReference type="PANTHER" id="PTHR35807">
    <property type="entry name" value="TRANSCRIPTIONAL REGULATOR REDD-RELATED"/>
    <property type="match status" value="1"/>
</dbReference>
<organism evidence="2 3">
    <name type="scientific">Desulfosarcina ovata subsp. sediminis</name>
    <dbReference type="NCBI Taxonomy" id="885957"/>
    <lineage>
        <taxon>Bacteria</taxon>
        <taxon>Pseudomonadati</taxon>
        <taxon>Thermodesulfobacteriota</taxon>
        <taxon>Desulfobacteria</taxon>
        <taxon>Desulfobacterales</taxon>
        <taxon>Desulfosarcinaceae</taxon>
        <taxon>Desulfosarcina</taxon>
    </lineage>
</organism>
<dbReference type="SUPFAM" id="SSF48452">
    <property type="entry name" value="TPR-like"/>
    <property type="match status" value="2"/>
</dbReference>
<dbReference type="GO" id="GO:0003677">
    <property type="term" value="F:DNA binding"/>
    <property type="evidence" value="ECO:0007669"/>
    <property type="project" value="InterPro"/>
</dbReference>
<protein>
    <recommendedName>
        <fullName evidence="1">Bacterial transcriptional activator domain-containing protein</fullName>
    </recommendedName>
</protein>
<dbReference type="InterPro" id="IPR051677">
    <property type="entry name" value="AfsR-DnrI-RedD_regulator"/>
</dbReference>
<dbReference type="InterPro" id="IPR016032">
    <property type="entry name" value="Sig_transdc_resp-reg_C-effctor"/>
</dbReference>
<feature type="domain" description="Bacterial transcriptional activator" evidence="1">
    <location>
        <begin position="922"/>
        <end position="1067"/>
    </location>
</feature>
<dbReference type="SMART" id="SM01043">
    <property type="entry name" value="BTAD"/>
    <property type="match status" value="1"/>
</dbReference>
<dbReference type="InterPro" id="IPR005158">
    <property type="entry name" value="BTAD"/>
</dbReference>
<dbReference type="InterPro" id="IPR011990">
    <property type="entry name" value="TPR-like_helical_dom_sf"/>
</dbReference>
<evidence type="ECO:0000313" key="3">
    <source>
        <dbReference type="Proteomes" id="UP000425960"/>
    </source>
</evidence>
<dbReference type="SUPFAM" id="SSF52540">
    <property type="entry name" value="P-loop containing nucleoside triphosphate hydrolases"/>
    <property type="match status" value="1"/>
</dbReference>
<dbReference type="InterPro" id="IPR036388">
    <property type="entry name" value="WH-like_DNA-bd_sf"/>
</dbReference>
<dbReference type="SMART" id="SM00028">
    <property type="entry name" value="TPR"/>
    <property type="match status" value="4"/>
</dbReference>
<dbReference type="KEGG" id="dov:DSCO28_47610"/>
<dbReference type="RefSeq" id="WP_155324195.1">
    <property type="nucleotide sequence ID" value="NZ_AP021876.1"/>
</dbReference>
<name>A0A5K7ZVB8_9BACT</name>
<dbReference type="GO" id="GO:0006355">
    <property type="term" value="P:regulation of DNA-templated transcription"/>
    <property type="evidence" value="ECO:0007669"/>
    <property type="project" value="InterPro"/>
</dbReference>
<dbReference type="Proteomes" id="UP000425960">
    <property type="component" value="Chromosome"/>
</dbReference>
<dbReference type="Gene3D" id="1.10.10.10">
    <property type="entry name" value="Winged helix-like DNA-binding domain superfamily/Winged helix DNA-binding domain"/>
    <property type="match status" value="1"/>
</dbReference>
<dbReference type="InterPro" id="IPR027417">
    <property type="entry name" value="P-loop_NTPase"/>
</dbReference>
<evidence type="ECO:0000313" key="2">
    <source>
        <dbReference type="EMBL" id="BBO84195.1"/>
    </source>
</evidence>
<dbReference type="InterPro" id="IPR059106">
    <property type="entry name" value="WHD_MalT"/>
</dbReference>
<reference evidence="2 3" key="1">
    <citation type="submission" date="2019-11" db="EMBL/GenBank/DDBJ databases">
        <title>Comparative genomics of hydrocarbon-degrading Desulfosarcina strains.</title>
        <authorList>
            <person name="Watanabe M."/>
            <person name="Kojima H."/>
            <person name="Fukui M."/>
        </authorList>
    </citation>
    <scope>NUCLEOTIDE SEQUENCE [LARGE SCALE GENOMIC DNA]</scope>
    <source>
        <strain evidence="2 3">28bB2T</strain>
    </source>
</reference>
<dbReference type="EMBL" id="AP021876">
    <property type="protein sequence ID" value="BBO84195.1"/>
    <property type="molecule type" value="Genomic_DNA"/>
</dbReference>
<dbReference type="InterPro" id="IPR019734">
    <property type="entry name" value="TPR_rpt"/>
</dbReference>
<dbReference type="Gene3D" id="1.25.40.10">
    <property type="entry name" value="Tetratricopeptide repeat domain"/>
    <property type="match status" value="2"/>
</dbReference>
<proteinExistence type="predicted"/>
<accession>A0A5K7ZVB8</accession>
<dbReference type="AlphaFoldDB" id="A0A5K7ZVB8"/>
<dbReference type="CDD" id="cd15831">
    <property type="entry name" value="BTAD"/>
    <property type="match status" value="1"/>
</dbReference>
<evidence type="ECO:0000259" key="1">
    <source>
        <dbReference type="SMART" id="SM01043"/>
    </source>
</evidence>
<dbReference type="SUPFAM" id="SSF46894">
    <property type="entry name" value="C-terminal effector domain of the bipartite response regulators"/>
    <property type="match status" value="1"/>
</dbReference>
<gene>
    <name evidence="2" type="ORF">DSCO28_47610</name>
</gene>
<sequence length="1070" mass="121662">MGLTRPLISKIAPPELPAVVRRETLFKVLDRKAHYSATWIPGAAGAGKTTLVASFLACQKLPFLWYRVDAGDGDLPTFFYYLGQAVKKASPRKRKPLPLLTPDYLPGAAVFAIRFFENVSARLDQPLFMVFDDFQNVEPFPTFHEVFKNGLLKLAANIHVLIMSRSDPPPGLISLLANNRMRIIDSGMLRLSLKETGAILRLETGRPVNSGITRQFYEKSRGWAAGIVLMAKGLRDRQWSSSSRPPIMPSTIFDYFSGELFDQLEDPVRDFMLKTAVLPRMTAAMAMAFTGNTDADRILAGLQHKNLFTEKSSDDPPTYQYHALFHRFLIAKAGDMLGPETVAGLKRRAARVLQDAGLVEEAALRLIDVGDMPGLVGLLHAHATILLDQGRHRPLADWLSQIPAPVIDEHPWLLYWRGAARQYEEAVGARGDFVDAFKRFERAHDERGLLLAWAGIVQCIISEWNDFHAIDPWLDWLDRWIRDAGTYPSPQIEARIMLARAVAELIRRPTSETIPPGFQRALSLARKSGNVDFELQVIGWAMTYQAWMGRFDEVEVIRKTSKALAKGRRAQSPQVIQWKWIDIATRLYTMRSRESILDELAGAIDMVRKTGLYTWEHKFFMPGIFAALLLSDFNTADAFLKRFEAILDPAHYHAHTIYHHFAGLYALLTGNTVQARAHAETALRIADETGYRLACVICRIQLAYLRHLHGNSDQALETLQSVGDIMRRGQSAVFDFMEMIVRAKIAYDREDERQGLVVLERAFGLGRRHQFLTMVWWWHPGLISYLCGQALVHGIETDYAKTLIQTHRLAPDSQFEGLVDWPRAFHVRTFDTFQLLRDGKPVSFSGKVQKRPLELLKLLSARGGQAVPLDTITDALWPDADGDMAASAFSSALNRLRKLIGVKQAITLTNGKVSFNPRYIWVDVHVFETAIRRGRRLRDSGNGLEALEWFQRAIDAYRGPFLGDENGTPWIIAARERLKNMFLDILKEAGRHRETAKEYDRAIVWYQKGLAIDPLEEHFYQRLMACYFYQGCYAEAVRVYERCRTVLQTHFDVPPARATEELYQRIRNRI</sequence>
<dbReference type="Pfam" id="PF03704">
    <property type="entry name" value="BTAD"/>
    <property type="match status" value="1"/>
</dbReference>